<protein>
    <submittedName>
        <fullName evidence="2">Uncharacterized protein</fullName>
    </submittedName>
</protein>
<sequence length="730" mass="75178">MRLRRTVLTVFSALALLTAATGTVPSAAAAPTTTVTASTAASAETGGGYTATRVRLLSDVEVEPGAALSVQVSGASGLPAGLSTVTVNVAAKGGADLGRVVVHPSGEVEPDTGAVSYDKTHYAATALITKVGTDGKIKLINQGTGKARIFLDVHGYTLQQGAGQGLSYVPLAPQRILTPTTVGAGGNLELKPLGLGGVPATGVQAVALTLTVKSAGTGTIRVYPAGEGWPADATLDYAKDAVQQNFTIAKIGTNGTVNIHNLAWNGVEVAVDVAGYFTDSTATAQRSGLHPVNPVRIAEKLVIPANGVKTVDPRGVSGVPVLNSTAVGASVTAFGADAAGAVQVYPSGGTAPAGSTVNYLPGIENTGFALAKLGTDGRISLRNTGTTPVTVWVDVHSYAELVERVFPTPATPGEAIENITGTADLSTETTSDAQYIAVTSKTDDSGTTTVQIPRDPQQGVTLTTATGATATFGLPATGTASRTAAGTVLYSGTSSSYSVGVQPTADGGFRTFAHLNSSAAPTSYAFPVTLPADTHLAVDELDGSALIVREHVGDTDPTVLLEEIGRIQKPWARDAAGRTWPTSYTVQDNILTLNIDLTPVTVSGATVAPSFPVVADPAVHRNCGIITCSWYFTKASTRWIKDQFDRNGWTVATASGLICSRLVHPVAIGACGIAIAFYYNTAMNNTRDAYNRGGCLVVRVNIFWGAIPATAWRTVRFDNVPLSNRYCYAS</sequence>
<evidence type="ECO:0000256" key="1">
    <source>
        <dbReference type="SAM" id="SignalP"/>
    </source>
</evidence>
<evidence type="ECO:0000313" key="2">
    <source>
        <dbReference type="EMBL" id="MBB4945561.1"/>
    </source>
</evidence>
<dbReference type="InterPro" id="IPR006311">
    <property type="entry name" value="TAT_signal"/>
</dbReference>
<dbReference type="PROSITE" id="PS51318">
    <property type="entry name" value="TAT"/>
    <property type="match status" value="1"/>
</dbReference>
<comment type="caution">
    <text evidence="2">The sequence shown here is derived from an EMBL/GenBank/DDBJ whole genome shotgun (WGS) entry which is preliminary data.</text>
</comment>
<feature type="signal peptide" evidence="1">
    <location>
        <begin position="1"/>
        <end position="29"/>
    </location>
</feature>
<organism evidence="2 3">
    <name type="scientific">Kitasatospora gansuensis</name>
    <dbReference type="NCBI Taxonomy" id="258050"/>
    <lineage>
        <taxon>Bacteria</taxon>
        <taxon>Bacillati</taxon>
        <taxon>Actinomycetota</taxon>
        <taxon>Actinomycetes</taxon>
        <taxon>Kitasatosporales</taxon>
        <taxon>Streptomycetaceae</taxon>
        <taxon>Kitasatospora</taxon>
    </lineage>
</organism>
<dbReference type="EMBL" id="JACHJR010000001">
    <property type="protein sequence ID" value="MBB4945561.1"/>
    <property type="molecule type" value="Genomic_DNA"/>
</dbReference>
<keyword evidence="1" id="KW-0732">Signal</keyword>
<dbReference type="RefSeq" id="WP_184912053.1">
    <property type="nucleotide sequence ID" value="NZ_JACHJR010000001.1"/>
</dbReference>
<keyword evidence="3" id="KW-1185">Reference proteome</keyword>
<accession>A0A7W7S7W8</accession>
<dbReference type="AlphaFoldDB" id="A0A7W7S7W8"/>
<gene>
    <name evidence="2" type="ORF">F4556_001096</name>
</gene>
<reference evidence="2 3" key="1">
    <citation type="submission" date="2020-08" db="EMBL/GenBank/DDBJ databases">
        <title>Sequencing the genomes of 1000 actinobacteria strains.</title>
        <authorList>
            <person name="Klenk H.-P."/>
        </authorList>
    </citation>
    <scope>NUCLEOTIDE SEQUENCE [LARGE SCALE GENOMIC DNA]</scope>
    <source>
        <strain evidence="2 3">DSM 44786</strain>
    </source>
</reference>
<dbReference type="Proteomes" id="UP000573327">
    <property type="component" value="Unassembled WGS sequence"/>
</dbReference>
<proteinExistence type="predicted"/>
<feature type="chain" id="PRO_5030909103" evidence="1">
    <location>
        <begin position="30"/>
        <end position="730"/>
    </location>
</feature>
<evidence type="ECO:0000313" key="3">
    <source>
        <dbReference type="Proteomes" id="UP000573327"/>
    </source>
</evidence>
<name>A0A7W7S7W8_9ACTN</name>